<dbReference type="AlphaFoldDB" id="A0A9D1RD71"/>
<protein>
    <submittedName>
        <fullName evidence="2">Uncharacterized protein</fullName>
    </submittedName>
</protein>
<evidence type="ECO:0000313" key="2">
    <source>
        <dbReference type="EMBL" id="HIW84386.1"/>
    </source>
</evidence>
<organism evidence="2 3">
    <name type="scientific">Candidatus Dorea gallistercoris</name>
    <dbReference type="NCBI Taxonomy" id="2838542"/>
    <lineage>
        <taxon>Bacteria</taxon>
        <taxon>Bacillati</taxon>
        <taxon>Bacillota</taxon>
        <taxon>Clostridia</taxon>
        <taxon>Lachnospirales</taxon>
        <taxon>Lachnospiraceae</taxon>
        <taxon>Dorea</taxon>
    </lineage>
</organism>
<feature type="signal peptide" evidence="1">
    <location>
        <begin position="1"/>
        <end position="24"/>
    </location>
</feature>
<evidence type="ECO:0000256" key="1">
    <source>
        <dbReference type="SAM" id="SignalP"/>
    </source>
</evidence>
<reference evidence="2" key="1">
    <citation type="journal article" date="2021" name="PeerJ">
        <title>Extensive microbial diversity within the chicken gut microbiome revealed by metagenomics and culture.</title>
        <authorList>
            <person name="Gilroy R."/>
            <person name="Ravi A."/>
            <person name="Getino M."/>
            <person name="Pursley I."/>
            <person name="Horton D.L."/>
            <person name="Alikhan N.F."/>
            <person name="Baker D."/>
            <person name="Gharbi K."/>
            <person name="Hall N."/>
            <person name="Watson M."/>
            <person name="Adriaenssens E.M."/>
            <person name="Foster-Nyarko E."/>
            <person name="Jarju S."/>
            <person name="Secka A."/>
            <person name="Antonio M."/>
            <person name="Oren A."/>
            <person name="Chaudhuri R.R."/>
            <person name="La Ragione R."/>
            <person name="Hildebrand F."/>
            <person name="Pallen M.J."/>
        </authorList>
    </citation>
    <scope>NUCLEOTIDE SEQUENCE</scope>
    <source>
        <strain evidence="2">ChiSxjej1B13-11762</strain>
    </source>
</reference>
<name>A0A9D1RD71_9FIRM</name>
<sequence>MKKAVVGILTVAVILTLGIASVFAAGTGHRGSFAYAQAHERSVCGPVGINCGYNDADQDGICDTCGLNTGQRAADRKMAAQAAAATRQTVGHNYTDSNSDGICDNYDTYFQSGSGCSHNRDRSGGFGQGAGHHGGTHHR</sequence>
<feature type="chain" id="PRO_5039576801" evidence="1">
    <location>
        <begin position="25"/>
        <end position="139"/>
    </location>
</feature>
<reference evidence="2" key="2">
    <citation type="submission" date="2021-04" db="EMBL/GenBank/DDBJ databases">
        <authorList>
            <person name="Gilroy R."/>
        </authorList>
    </citation>
    <scope>NUCLEOTIDE SEQUENCE</scope>
    <source>
        <strain evidence="2">ChiSxjej1B13-11762</strain>
    </source>
</reference>
<gene>
    <name evidence="2" type="ORF">H9873_08695</name>
</gene>
<proteinExistence type="predicted"/>
<comment type="caution">
    <text evidence="2">The sequence shown here is derived from an EMBL/GenBank/DDBJ whole genome shotgun (WGS) entry which is preliminary data.</text>
</comment>
<evidence type="ECO:0000313" key="3">
    <source>
        <dbReference type="Proteomes" id="UP000824263"/>
    </source>
</evidence>
<dbReference type="Proteomes" id="UP000824263">
    <property type="component" value="Unassembled WGS sequence"/>
</dbReference>
<keyword evidence="1" id="KW-0732">Signal</keyword>
<accession>A0A9D1RD71</accession>
<dbReference type="EMBL" id="DXGF01000150">
    <property type="protein sequence ID" value="HIW84386.1"/>
    <property type="molecule type" value="Genomic_DNA"/>
</dbReference>